<dbReference type="EMBL" id="MDYQ01000812">
    <property type="protein sequence ID" value="PRP72775.1"/>
    <property type="molecule type" value="Genomic_DNA"/>
</dbReference>
<gene>
    <name evidence="4" type="ORF">PROFUN_07675</name>
</gene>
<feature type="region of interest" description="Disordered" evidence="2">
    <location>
        <begin position="1"/>
        <end position="21"/>
    </location>
</feature>
<keyword evidence="5" id="KW-1185">Reference proteome</keyword>
<dbReference type="PANTHER" id="PTHR31495">
    <property type="entry name" value="PEROXYGENASE 3-RELATED"/>
    <property type="match status" value="1"/>
</dbReference>
<dbReference type="Gene3D" id="1.10.238.10">
    <property type="entry name" value="EF-hand"/>
    <property type="match status" value="1"/>
</dbReference>
<dbReference type="STRING" id="1890364.A0A2P6MM49"/>
<evidence type="ECO:0008006" key="6">
    <source>
        <dbReference type="Google" id="ProtNLM"/>
    </source>
</evidence>
<evidence type="ECO:0000256" key="1">
    <source>
        <dbReference type="ARBA" id="ARBA00006765"/>
    </source>
</evidence>
<sequence>MSQRGREPRREPIEVTSTGASVTVDRKPATKFTMQDPAVPRVYQAATEEKPHGSEAYAEKNKDKTVLQQHVIFWDQDNDGVIWPSDTYKGFRDLGFNPIFSLIAVVIIHATFSYPTGLAKSYLPDPFFRLLVPSMHKAKHGSDSATFDNEGRFLPSKFEDIFTKYDRDYKGGLTWTEIWAAMSGYRIIMDPFGWFALFFEFGTTYLLCRDQDGVVEKEDMRKVYDGSLFFEIRDMNREASKGRGKGWTKGFGPLDAVKAARSYAGF</sequence>
<name>A0A2P6MM49_9EUKA</name>
<reference evidence="4 5" key="1">
    <citation type="journal article" date="2018" name="Genome Biol. Evol.">
        <title>Multiple Roots of Fruiting Body Formation in Amoebozoa.</title>
        <authorList>
            <person name="Hillmann F."/>
            <person name="Forbes G."/>
            <person name="Novohradska S."/>
            <person name="Ferling I."/>
            <person name="Riege K."/>
            <person name="Groth M."/>
            <person name="Westermann M."/>
            <person name="Marz M."/>
            <person name="Spaller T."/>
            <person name="Winckler T."/>
            <person name="Schaap P."/>
            <person name="Glockner G."/>
        </authorList>
    </citation>
    <scope>NUCLEOTIDE SEQUENCE [LARGE SCALE GENOMIC DNA]</scope>
    <source>
        <strain evidence="4 5">Jena</strain>
    </source>
</reference>
<dbReference type="InParanoid" id="A0A2P6MM49"/>
<dbReference type="AlphaFoldDB" id="A0A2P6MM49"/>
<feature type="transmembrane region" description="Helical" evidence="3">
    <location>
        <begin position="94"/>
        <end position="114"/>
    </location>
</feature>
<comment type="caution">
    <text evidence="4">The sequence shown here is derived from an EMBL/GenBank/DDBJ whole genome shotgun (WGS) entry which is preliminary data.</text>
</comment>
<protein>
    <recommendedName>
        <fullName evidence="6">Caleosin domain-containing protein</fullName>
    </recommendedName>
</protein>
<keyword evidence="3" id="KW-0812">Transmembrane</keyword>
<dbReference type="InterPro" id="IPR007736">
    <property type="entry name" value="Caleosin-related"/>
</dbReference>
<dbReference type="GO" id="GO:0005509">
    <property type="term" value="F:calcium ion binding"/>
    <property type="evidence" value="ECO:0007669"/>
    <property type="project" value="TreeGrafter"/>
</dbReference>
<evidence type="ECO:0000313" key="4">
    <source>
        <dbReference type="EMBL" id="PRP72775.1"/>
    </source>
</evidence>
<dbReference type="Pfam" id="PF05042">
    <property type="entry name" value="Caleosin"/>
    <property type="match status" value="1"/>
</dbReference>
<evidence type="ECO:0000313" key="5">
    <source>
        <dbReference type="Proteomes" id="UP000241769"/>
    </source>
</evidence>
<comment type="similarity">
    <text evidence="1">Belongs to the caleosin family.</text>
</comment>
<organism evidence="4 5">
    <name type="scientific">Planoprotostelium fungivorum</name>
    <dbReference type="NCBI Taxonomy" id="1890364"/>
    <lineage>
        <taxon>Eukaryota</taxon>
        <taxon>Amoebozoa</taxon>
        <taxon>Evosea</taxon>
        <taxon>Variosea</taxon>
        <taxon>Cavosteliida</taxon>
        <taxon>Cavosteliaceae</taxon>
        <taxon>Planoprotostelium</taxon>
    </lineage>
</organism>
<accession>A0A2P6MM49</accession>
<keyword evidence="3" id="KW-0472">Membrane</keyword>
<dbReference type="Proteomes" id="UP000241769">
    <property type="component" value="Unassembled WGS sequence"/>
</dbReference>
<dbReference type="SUPFAM" id="SSF47473">
    <property type="entry name" value="EF-hand"/>
    <property type="match status" value="1"/>
</dbReference>
<dbReference type="InterPro" id="IPR011992">
    <property type="entry name" value="EF-hand-dom_pair"/>
</dbReference>
<dbReference type="GO" id="GO:0004497">
    <property type="term" value="F:monooxygenase activity"/>
    <property type="evidence" value="ECO:0007669"/>
    <property type="project" value="TreeGrafter"/>
</dbReference>
<dbReference type="OrthoDB" id="640742at2759"/>
<evidence type="ECO:0000256" key="2">
    <source>
        <dbReference type="SAM" id="MobiDB-lite"/>
    </source>
</evidence>
<evidence type="ECO:0000256" key="3">
    <source>
        <dbReference type="SAM" id="Phobius"/>
    </source>
</evidence>
<keyword evidence="3" id="KW-1133">Transmembrane helix</keyword>
<feature type="compositionally biased region" description="Basic and acidic residues" evidence="2">
    <location>
        <begin position="1"/>
        <end position="13"/>
    </location>
</feature>
<proteinExistence type="inferred from homology"/>
<dbReference type="PANTHER" id="PTHR31495:SF0">
    <property type="entry name" value="BINDING PROTEIN CALEOSIN, PUTATIVE (AFU_ORTHOLOGUE AFUA_5G13750)-RELATED"/>
    <property type="match status" value="1"/>
</dbReference>